<dbReference type="PROSITE" id="PS50113">
    <property type="entry name" value="PAC"/>
    <property type="match status" value="2"/>
</dbReference>
<dbReference type="InterPro" id="IPR035919">
    <property type="entry name" value="EAL_sf"/>
</dbReference>
<gene>
    <name evidence="5" type="ORF">OV079_38070</name>
</gene>
<dbReference type="Proteomes" id="UP001150924">
    <property type="component" value="Unassembled WGS sequence"/>
</dbReference>
<dbReference type="PROSITE" id="PS50112">
    <property type="entry name" value="PAS"/>
    <property type="match status" value="2"/>
</dbReference>
<dbReference type="RefSeq" id="WP_267774514.1">
    <property type="nucleotide sequence ID" value="NZ_JAPNKE010000002.1"/>
</dbReference>
<sequence length="942" mass="102649">MAGFSPRRAAITDAHAHAGPPAESGLEPQGEVGAGGRLAALRAQIEQRFGYLPAFFEPAFACPDTLADLWHAARHAYLECPLPAVFKELTLLLTLRRAGAGLVEHALALTRLGLAPAAVLAALDDPRAFITQLPAARDALAAQHLHLETWPEDPVLHDRLMTCGLAFAADPQGGADGRAALAGALSPALYTRWTALVAYARAGRVVRAAPRPGAARRPAAGRDARLAAARGPGLARHFGDPAVGARPLVAPALLRLIDAVPTGILQLDARGAIVMSNTTAQRLLGHSAEALAALTIDDLERGALRDDGHPLASASPLRRCLEQHKPQPPLTVGLRTARGELLWTQLAAVPVEDDDQGAAIMITLVDISERRKIERALQESEIKYQLLVEASDVFLLCFDRDGVIFHANELIADLFSSTVDSLIGKSLGDLAPDMPDLAEAYLARFAQVMESGIGVSVEEMIEVRGKNGWFSSTVVPLRDFDGEVTGVQVVARDITRRRRAEIALRAREERSRHDSLHDPLTRLPNRQAFMEKLETALQGVRQGRAAFAVLCLDLDRFKNVNDSLGHSTGDRLLISVARLLQDCVGPDDLLARLSGDEFGVLLPNVQDASDAIRVADRILGQLKQPLALRDQEVYTSISVGITWSALGYERTEDILRDADTAMHRAKRRGKSRYELFDADMHAEAVAQLTLEGDLRRAIERGEFEVYYQPVIDLVSGQISGFEALLRWNHPTRGLVLPGEFIGCAEETGLIIPIGEWVLREACGQMQRWHAKYPHREALSISVNLSGKQFAQPALIAKALHESMLVPSSLKLEITESVIMEDPKTASELIEQLRLEQVHSYVDDFGTGYSSLSYLHRFPMSALKIDRSFISNIGPDGENAEIVRTIVTLAHNLGMSVIAEGVETRAQLDLLAEMGCEFGQGYYFSRPVNRGVAESMISRDCKP</sequence>
<dbReference type="SUPFAM" id="SSF55073">
    <property type="entry name" value="Nucleotide cyclase"/>
    <property type="match status" value="1"/>
</dbReference>
<comment type="caution">
    <text evidence="5">The sequence shown here is derived from an EMBL/GenBank/DDBJ whole genome shotgun (WGS) entry which is preliminary data.</text>
</comment>
<dbReference type="NCBIfam" id="TIGR00254">
    <property type="entry name" value="GGDEF"/>
    <property type="match status" value="1"/>
</dbReference>
<dbReference type="SMART" id="SM00052">
    <property type="entry name" value="EAL"/>
    <property type="match status" value="1"/>
</dbReference>
<dbReference type="FunFam" id="3.20.20.450:FF:000001">
    <property type="entry name" value="Cyclic di-GMP phosphodiesterase yahA"/>
    <property type="match status" value="1"/>
</dbReference>
<feature type="domain" description="PAS" evidence="1">
    <location>
        <begin position="249"/>
        <end position="291"/>
    </location>
</feature>
<dbReference type="CDD" id="cd01949">
    <property type="entry name" value="GGDEF"/>
    <property type="match status" value="1"/>
</dbReference>
<evidence type="ECO:0000313" key="5">
    <source>
        <dbReference type="EMBL" id="MCY1011269.1"/>
    </source>
</evidence>
<evidence type="ECO:0000259" key="3">
    <source>
        <dbReference type="PROSITE" id="PS50883"/>
    </source>
</evidence>
<dbReference type="Gene3D" id="3.30.450.20">
    <property type="entry name" value="PAS domain"/>
    <property type="match status" value="2"/>
</dbReference>
<dbReference type="InterPro" id="IPR035965">
    <property type="entry name" value="PAS-like_dom_sf"/>
</dbReference>
<dbReference type="InterPro" id="IPR052155">
    <property type="entry name" value="Biofilm_reg_signaling"/>
</dbReference>
<organism evidence="5 6">
    <name type="scientific">Nannocystis pusilla</name>
    <dbReference type="NCBI Taxonomy" id="889268"/>
    <lineage>
        <taxon>Bacteria</taxon>
        <taxon>Pseudomonadati</taxon>
        <taxon>Myxococcota</taxon>
        <taxon>Polyangia</taxon>
        <taxon>Nannocystales</taxon>
        <taxon>Nannocystaceae</taxon>
        <taxon>Nannocystis</taxon>
    </lineage>
</organism>
<dbReference type="Pfam" id="PF08448">
    <property type="entry name" value="PAS_4"/>
    <property type="match status" value="2"/>
</dbReference>
<proteinExistence type="predicted"/>
<dbReference type="SMART" id="SM00091">
    <property type="entry name" value="PAS"/>
    <property type="match status" value="2"/>
</dbReference>
<dbReference type="PANTHER" id="PTHR44757:SF2">
    <property type="entry name" value="BIOFILM ARCHITECTURE MAINTENANCE PROTEIN MBAA"/>
    <property type="match status" value="1"/>
</dbReference>
<dbReference type="Pfam" id="PF00563">
    <property type="entry name" value="EAL"/>
    <property type="match status" value="1"/>
</dbReference>
<dbReference type="InterPro" id="IPR001610">
    <property type="entry name" value="PAC"/>
</dbReference>
<dbReference type="SMART" id="SM00086">
    <property type="entry name" value="PAC"/>
    <property type="match status" value="2"/>
</dbReference>
<dbReference type="PANTHER" id="PTHR44757">
    <property type="entry name" value="DIGUANYLATE CYCLASE DGCP"/>
    <property type="match status" value="1"/>
</dbReference>
<dbReference type="InterPro" id="IPR000700">
    <property type="entry name" value="PAS-assoc_C"/>
</dbReference>
<dbReference type="Pfam" id="PF00990">
    <property type="entry name" value="GGDEF"/>
    <property type="match status" value="1"/>
</dbReference>
<reference evidence="5" key="1">
    <citation type="submission" date="2022-11" db="EMBL/GenBank/DDBJ databases">
        <title>Minimal conservation of predation-associated metabolite biosynthetic gene clusters underscores biosynthetic potential of Myxococcota including descriptions for ten novel species: Archangium lansinium sp. nov., Myxococcus landrumus sp. nov., Nannocystis bai.</title>
        <authorList>
            <person name="Ahearne A."/>
            <person name="Stevens C."/>
            <person name="Phillips K."/>
        </authorList>
    </citation>
    <scope>NUCLEOTIDE SEQUENCE</scope>
    <source>
        <strain evidence="5">Na p29</strain>
    </source>
</reference>
<evidence type="ECO:0000259" key="1">
    <source>
        <dbReference type="PROSITE" id="PS50112"/>
    </source>
</evidence>
<keyword evidence="6" id="KW-1185">Reference proteome</keyword>
<dbReference type="EMBL" id="JAPNKE010000002">
    <property type="protein sequence ID" value="MCY1011269.1"/>
    <property type="molecule type" value="Genomic_DNA"/>
</dbReference>
<dbReference type="InterPro" id="IPR013656">
    <property type="entry name" value="PAS_4"/>
</dbReference>
<feature type="domain" description="EAL" evidence="3">
    <location>
        <begin position="687"/>
        <end position="940"/>
    </location>
</feature>
<dbReference type="InterPro" id="IPR001633">
    <property type="entry name" value="EAL_dom"/>
</dbReference>
<evidence type="ECO:0000313" key="6">
    <source>
        <dbReference type="Proteomes" id="UP001150924"/>
    </source>
</evidence>
<dbReference type="PROSITE" id="PS50887">
    <property type="entry name" value="GGDEF"/>
    <property type="match status" value="1"/>
</dbReference>
<feature type="domain" description="PAC" evidence="2">
    <location>
        <begin position="451"/>
        <end position="506"/>
    </location>
</feature>
<accession>A0A9X3EVW7</accession>
<dbReference type="Gene3D" id="3.30.70.270">
    <property type="match status" value="1"/>
</dbReference>
<feature type="domain" description="PAC" evidence="2">
    <location>
        <begin position="328"/>
        <end position="379"/>
    </location>
</feature>
<dbReference type="CDD" id="cd00130">
    <property type="entry name" value="PAS"/>
    <property type="match status" value="2"/>
</dbReference>
<feature type="domain" description="PAS" evidence="1">
    <location>
        <begin position="380"/>
        <end position="452"/>
    </location>
</feature>
<dbReference type="AlphaFoldDB" id="A0A9X3EVW7"/>
<name>A0A9X3EVW7_9BACT</name>
<dbReference type="CDD" id="cd01948">
    <property type="entry name" value="EAL"/>
    <property type="match status" value="1"/>
</dbReference>
<dbReference type="SUPFAM" id="SSF55785">
    <property type="entry name" value="PYP-like sensor domain (PAS domain)"/>
    <property type="match status" value="2"/>
</dbReference>
<evidence type="ECO:0000259" key="2">
    <source>
        <dbReference type="PROSITE" id="PS50113"/>
    </source>
</evidence>
<dbReference type="NCBIfam" id="TIGR00229">
    <property type="entry name" value="sensory_box"/>
    <property type="match status" value="2"/>
</dbReference>
<protein>
    <submittedName>
        <fullName evidence="5">EAL domain-containing protein</fullName>
    </submittedName>
</protein>
<dbReference type="SUPFAM" id="SSF141868">
    <property type="entry name" value="EAL domain-like"/>
    <property type="match status" value="1"/>
</dbReference>
<dbReference type="InterPro" id="IPR000160">
    <property type="entry name" value="GGDEF_dom"/>
</dbReference>
<dbReference type="InterPro" id="IPR000014">
    <property type="entry name" value="PAS"/>
</dbReference>
<dbReference type="SMART" id="SM00267">
    <property type="entry name" value="GGDEF"/>
    <property type="match status" value="1"/>
</dbReference>
<dbReference type="InterPro" id="IPR043128">
    <property type="entry name" value="Rev_trsase/Diguanyl_cyclase"/>
</dbReference>
<evidence type="ECO:0000259" key="4">
    <source>
        <dbReference type="PROSITE" id="PS50887"/>
    </source>
</evidence>
<dbReference type="InterPro" id="IPR029787">
    <property type="entry name" value="Nucleotide_cyclase"/>
</dbReference>
<feature type="domain" description="GGDEF" evidence="4">
    <location>
        <begin position="545"/>
        <end position="678"/>
    </location>
</feature>
<dbReference type="PROSITE" id="PS50883">
    <property type="entry name" value="EAL"/>
    <property type="match status" value="1"/>
</dbReference>
<dbReference type="Gene3D" id="3.20.20.450">
    <property type="entry name" value="EAL domain"/>
    <property type="match status" value="1"/>
</dbReference>